<feature type="compositionally biased region" description="Low complexity" evidence="2">
    <location>
        <begin position="59"/>
        <end position="69"/>
    </location>
</feature>
<feature type="domain" description="Ubiquinol-cytochrome c chaperone" evidence="3">
    <location>
        <begin position="157"/>
        <end position="304"/>
    </location>
</feature>
<evidence type="ECO:0000259" key="3">
    <source>
        <dbReference type="Pfam" id="PF03981"/>
    </source>
</evidence>
<dbReference type="EMBL" id="VLTN01000059">
    <property type="protein sequence ID" value="KAA0147914.1"/>
    <property type="molecule type" value="Genomic_DNA"/>
</dbReference>
<name>A0A5A8C5C4_CAFRO</name>
<dbReference type="Pfam" id="PF03981">
    <property type="entry name" value="Ubiq_cyt_C_chap"/>
    <property type="match status" value="1"/>
</dbReference>
<comment type="caution">
    <text evidence="4">The sequence shown here is derived from an EMBL/GenBank/DDBJ whole genome shotgun (WGS) entry which is preliminary data.</text>
</comment>
<dbReference type="Proteomes" id="UP000323011">
    <property type="component" value="Unassembled WGS sequence"/>
</dbReference>
<comment type="similarity">
    <text evidence="1">Belongs to the CBP3 family.</text>
</comment>
<evidence type="ECO:0000256" key="1">
    <source>
        <dbReference type="ARBA" id="ARBA00006407"/>
    </source>
</evidence>
<feature type="region of interest" description="Disordered" evidence="2">
    <location>
        <begin position="403"/>
        <end position="427"/>
    </location>
</feature>
<dbReference type="GO" id="GO:0034551">
    <property type="term" value="P:mitochondrial respiratory chain complex III assembly"/>
    <property type="evidence" value="ECO:0007669"/>
    <property type="project" value="TreeGrafter"/>
</dbReference>
<evidence type="ECO:0000256" key="2">
    <source>
        <dbReference type="SAM" id="MobiDB-lite"/>
    </source>
</evidence>
<proteinExistence type="inferred from homology"/>
<dbReference type="PANTHER" id="PTHR12184">
    <property type="entry name" value="UBIQUINOL-CYTOCHROME C REDUCTASE COMPLEX ASSEMBLY FACTOR 1 FAMILY MEMBER"/>
    <property type="match status" value="1"/>
</dbReference>
<accession>A0A5A8C5C4</accession>
<evidence type="ECO:0000313" key="5">
    <source>
        <dbReference type="Proteomes" id="UP000323011"/>
    </source>
</evidence>
<feature type="region of interest" description="Disordered" evidence="2">
    <location>
        <begin position="59"/>
        <end position="78"/>
    </location>
</feature>
<dbReference type="InterPro" id="IPR021150">
    <property type="entry name" value="Ubiq_cyt_c_chap"/>
</dbReference>
<dbReference type="AlphaFoldDB" id="A0A5A8C5C4"/>
<evidence type="ECO:0000313" key="4">
    <source>
        <dbReference type="EMBL" id="KAA0147914.1"/>
    </source>
</evidence>
<feature type="compositionally biased region" description="Acidic residues" evidence="2">
    <location>
        <begin position="409"/>
        <end position="418"/>
    </location>
</feature>
<dbReference type="GO" id="GO:0005739">
    <property type="term" value="C:mitochondrion"/>
    <property type="evidence" value="ECO:0007669"/>
    <property type="project" value="TreeGrafter"/>
</dbReference>
<gene>
    <name evidence="4" type="ORF">FNF29_07003</name>
</gene>
<dbReference type="PANTHER" id="PTHR12184:SF1">
    <property type="entry name" value="UBIQUINOL-CYTOCHROME-C REDUCTASE COMPLEX ASSEMBLY FACTOR 1"/>
    <property type="match status" value="1"/>
</dbReference>
<protein>
    <recommendedName>
        <fullName evidence="3">Ubiquinol-cytochrome c chaperone domain-containing protein</fullName>
    </recommendedName>
</protein>
<dbReference type="InterPro" id="IPR007129">
    <property type="entry name" value="Ubiqinol_cyt_c_chaperone_CPB3"/>
</dbReference>
<reference evidence="4 5" key="1">
    <citation type="submission" date="2019-07" db="EMBL/GenBank/DDBJ databases">
        <title>Genomes of Cafeteria roenbergensis.</title>
        <authorList>
            <person name="Fischer M.G."/>
            <person name="Hackl T."/>
            <person name="Roman M."/>
        </authorList>
    </citation>
    <scope>NUCLEOTIDE SEQUENCE [LARGE SCALE GENOMIC DNA]</scope>
    <source>
        <strain evidence="4 5">BVI</strain>
    </source>
</reference>
<organism evidence="4 5">
    <name type="scientific">Cafeteria roenbergensis</name>
    <name type="common">Marine flagellate</name>
    <dbReference type="NCBI Taxonomy" id="33653"/>
    <lineage>
        <taxon>Eukaryota</taxon>
        <taxon>Sar</taxon>
        <taxon>Stramenopiles</taxon>
        <taxon>Bigyra</taxon>
        <taxon>Opalozoa</taxon>
        <taxon>Bicosoecida</taxon>
        <taxon>Cafeteriaceae</taxon>
        <taxon>Cafeteria</taxon>
    </lineage>
</organism>
<sequence length="427" mass="47470">MLSASKRLGRAAGLSARLNLGGASSSAFLTLGQAPLAPGARHFSSSHLCSDRSSEEAVAPAAAKGAAPADSLSTATQPVSAKQLAPMHQVERQLLSKNMPVLRESLFQPRPLTFTDKAFMPWMTLTLTNSKWSQQIVNAESTWRSIEEQATQNSWFEALNLERTFITEHSLLALHVWLLHKRFMVDFHNPGLFNGRTADKELFQVFWDDTLHRIRNVGVAELSVNKQLENVQKATFVDMLEYDAAIRQDDDNMELAAALFKGVFQGDESASVEDVIALADWTRNELLSIATQPAEDVYRGWITWSPALGETYEDRLQRQRRLFEGEWREEVQVDGRLTFWHTATREIRPADDVPLEGLTSRRCFALASHLQQLADEGKIDRSLVNPEGLRALSAVERGVPRTGVVIGGQDDDGDEPDALPEGGPARQ</sequence>
<keyword evidence="5" id="KW-1185">Reference proteome</keyword>